<dbReference type="Proteomes" id="UP000797356">
    <property type="component" value="Chromosome 2"/>
</dbReference>
<dbReference type="EMBL" id="CM017873">
    <property type="protein sequence ID" value="KAG1330974.1"/>
    <property type="molecule type" value="Genomic_DNA"/>
</dbReference>
<reference evidence="1" key="1">
    <citation type="journal article" date="2017" name="Gigascience">
        <title>The genome draft of coconut (Cocos nucifera).</title>
        <authorList>
            <person name="Xiao Y."/>
            <person name="Xu P."/>
            <person name="Fan H."/>
            <person name="Baudouin L."/>
            <person name="Xia W."/>
            <person name="Bocs S."/>
            <person name="Xu J."/>
            <person name="Li Q."/>
            <person name="Guo A."/>
            <person name="Zhou L."/>
            <person name="Li J."/>
            <person name="Wu Y."/>
            <person name="Ma Z."/>
            <person name="Armero A."/>
            <person name="Issali A.E."/>
            <person name="Liu N."/>
            <person name="Peng M."/>
            <person name="Yang Y."/>
        </authorList>
    </citation>
    <scope>NUCLEOTIDE SEQUENCE</scope>
    <source>
        <tissue evidence="1">Spear leaf of Hainan Tall coconut</tissue>
    </source>
</reference>
<organism evidence="1 2">
    <name type="scientific">Cocos nucifera</name>
    <name type="common">Coconut palm</name>
    <dbReference type="NCBI Taxonomy" id="13894"/>
    <lineage>
        <taxon>Eukaryota</taxon>
        <taxon>Viridiplantae</taxon>
        <taxon>Streptophyta</taxon>
        <taxon>Embryophyta</taxon>
        <taxon>Tracheophyta</taxon>
        <taxon>Spermatophyta</taxon>
        <taxon>Magnoliopsida</taxon>
        <taxon>Liliopsida</taxon>
        <taxon>Arecaceae</taxon>
        <taxon>Arecoideae</taxon>
        <taxon>Cocoseae</taxon>
        <taxon>Attaleinae</taxon>
        <taxon>Cocos</taxon>
    </lineage>
</organism>
<dbReference type="OrthoDB" id="1270396at2759"/>
<comment type="caution">
    <text evidence="1">The sequence shown here is derived from an EMBL/GenBank/DDBJ whole genome shotgun (WGS) entry which is preliminary data.</text>
</comment>
<gene>
    <name evidence="1" type="ORF">COCNU_02G009420</name>
</gene>
<sequence>MDDTVRDRIWKEIWRRYDFLDHERARDARLKKIRELYQSYKVDWAEEHTSHLESIMRDMMSMLSMHFEGTFKGFEDMLVCIPTLALTPAPASILASIPALARAPSPRDDDDTDLGDF</sequence>
<accession>A0A8K0HZZ1</accession>
<reference evidence="1" key="2">
    <citation type="submission" date="2019-07" db="EMBL/GenBank/DDBJ databases">
        <authorList>
            <person name="Yang Y."/>
            <person name="Bocs S."/>
            <person name="Baudouin L."/>
        </authorList>
    </citation>
    <scope>NUCLEOTIDE SEQUENCE</scope>
    <source>
        <tissue evidence="1">Spear leaf of Hainan Tall coconut</tissue>
    </source>
</reference>
<keyword evidence="2" id="KW-1185">Reference proteome</keyword>
<evidence type="ECO:0000313" key="2">
    <source>
        <dbReference type="Proteomes" id="UP000797356"/>
    </source>
</evidence>
<name>A0A8K0HZZ1_COCNU</name>
<proteinExistence type="predicted"/>
<protein>
    <submittedName>
        <fullName evidence="1">Uncharacterized protein</fullName>
    </submittedName>
</protein>
<dbReference type="AlphaFoldDB" id="A0A8K0HZZ1"/>
<evidence type="ECO:0000313" key="1">
    <source>
        <dbReference type="EMBL" id="KAG1330974.1"/>
    </source>
</evidence>